<feature type="region of interest" description="Disordered" evidence="1">
    <location>
        <begin position="80"/>
        <end position="115"/>
    </location>
</feature>
<dbReference type="SUPFAM" id="SSF50346">
    <property type="entry name" value="PRC-barrel domain"/>
    <property type="match status" value="1"/>
</dbReference>
<dbReference type="AlphaFoldDB" id="A0A2I7KEE0"/>
<evidence type="ECO:0000256" key="2">
    <source>
        <dbReference type="SAM" id="SignalP"/>
    </source>
</evidence>
<feature type="region of interest" description="Disordered" evidence="1">
    <location>
        <begin position="29"/>
        <end position="68"/>
    </location>
</feature>
<proteinExistence type="predicted"/>
<evidence type="ECO:0000313" key="5">
    <source>
        <dbReference type="Proteomes" id="UP000236447"/>
    </source>
</evidence>
<dbReference type="InterPro" id="IPR027275">
    <property type="entry name" value="PRC-brl_dom"/>
</dbReference>
<evidence type="ECO:0000313" key="4">
    <source>
        <dbReference type="EMBL" id="AUR00956.1"/>
    </source>
</evidence>
<reference evidence="4 5" key="2">
    <citation type="journal article" date="2017" name="Genome Biol. Evol.">
        <title>Trajectories and Drivers of Genome Evolution in Surface-Associated Marine Phaeobacter.</title>
        <authorList>
            <person name="Freese H.M."/>
            <person name="Sikorski J."/>
            <person name="Bunk B."/>
            <person name="Scheuner C."/>
            <person name="Meier-Kolthoff J.P."/>
            <person name="Sproer C."/>
            <person name="Gram L."/>
            <person name="Overmann J."/>
        </authorList>
    </citation>
    <scope>NUCLEOTIDE SEQUENCE [LARGE SCALE GENOMIC DNA]</scope>
    <source>
        <strain evidence="4 5">P88</strain>
    </source>
</reference>
<dbReference type="Pfam" id="PF05239">
    <property type="entry name" value="PRC"/>
    <property type="match status" value="1"/>
</dbReference>
<dbReference type="RefSeq" id="WP_102884244.1">
    <property type="nucleotide sequence ID" value="NZ_CP010725.1"/>
</dbReference>
<protein>
    <submittedName>
        <fullName evidence="4">PRC-barrel domain-containing protein</fullName>
    </submittedName>
</protein>
<feature type="chain" id="PRO_5014417434" evidence="2">
    <location>
        <begin position="29"/>
        <end position="219"/>
    </location>
</feature>
<organism evidence="4 5">
    <name type="scientific">Phaeobacter inhibens</name>
    <dbReference type="NCBI Taxonomy" id="221822"/>
    <lineage>
        <taxon>Bacteria</taxon>
        <taxon>Pseudomonadati</taxon>
        <taxon>Pseudomonadota</taxon>
        <taxon>Alphaproteobacteria</taxon>
        <taxon>Rhodobacterales</taxon>
        <taxon>Roseobacteraceae</taxon>
        <taxon>Phaeobacter</taxon>
    </lineage>
</organism>
<accession>A0A2I7KEE0</accession>
<feature type="signal peptide" evidence="2">
    <location>
        <begin position="1"/>
        <end position="28"/>
    </location>
</feature>
<name>A0A2I7KEE0_9RHOB</name>
<dbReference type="EMBL" id="CP010725">
    <property type="protein sequence ID" value="AUR00956.1"/>
    <property type="molecule type" value="Genomic_DNA"/>
</dbReference>
<dbReference type="InterPro" id="IPR011033">
    <property type="entry name" value="PRC_barrel-like_sf"/>
</dbReference>
<feature type="compositionally biased region" description="Polar residues" evidence="1">
    <location>
        <begin position="48"/>
        <end position="63"/>
    </location>
</feature>
<evidence type="ECO:0000259" key="3">
    <source>
        <dbReference type="Pfam" id="PF05239"/>
    </source>
</evidence>
<gene>
    <name evidence="4" type="ORF">PhaeoP88_03639</name>
</gene>
<evidence type="ECO:0000256" key="1">
    <source>
        <dbReference type="SAM" id="MobiDB-lite"/>
    </source>
</evidence>
<feature type="domain" description="PRC-barrel" evidence="3">
    <location>
        <begin position="120"/>
        <end position="177"/>
    </location>
</feature>
<reference evidence="4 5" key="1">
    <citation type="journal article" date="2017" name="Front. Microbiol.">
        <title>Phaeobacter piscinae sp. nov., a species of the Roseobacter group and potential aquaculture probiont.</title>
        <authorList>
            <person name="Sonnenschein E.C."/>
            <person name="Phippen C.B.W."/>
            <person name="Nielsen K.F."/>
            <person name="Mateiu R.V."/>
            <person name="Melchiorsen J."/>
            <person name="Gram L."/>
            <person name="Overmann J."/>
            <person name="Freese H.M."/>
        </authorList>
    </citation>
    <scope>NUCLEOTIDE SEQUENCE [LARGE SCALE GENOMIC DNA]</scope>
    <source>
        <strain evidence="4 5">P88</strain>
    </source>
</reference>
<dbReference type="Gene3D" id="2.30.30.240">
    <property type="entry name" value="PRC-barrel domain"/>
    <property type="match status" value="1"/>
</dbReference>
<feature type="compositionally biased region" description="Polar residues" evidence="1">
    <location>
        <begin position="91"/>
        <end position="101"/>
    </location>
</feature>
<dbReference type="Proteomes" id="UP000236447">
    <property type="component" value="Chromosome"/>
</dbReference>
<keyword evidence="2" id="KW-0732">Signal</keyword>
<sequence precursor="true">MTELKTKTRILAGVTAAALMAGAGIAQAGTSVPRGESKSDTEIETVGGQDTASGASLDTTEGTTIPRGEYKVDSGVETVNDEMPADGDVNVNASSDASTTIPRGEYDSSDAAGKPLPPLNEMTVADLVGKNVFSATGKDVGEIDYVIEQDGKLAGVIGVGGFLGMNEYTVAVPLSDMDFTRNGQLKLNTRTEAALRSMPEIDEDMIKPLQDDRLIGNSV</sequence>